<evidence type="ECO:0000313" key="2">
    <source>
        <dbReference type="Proteomes" id="UP000193467"/>
    </source>
</evidence>
<gene>
    <name evidence="1" type="ORF">BCR35DRAFT_265942</name>
</gene>
<evidence type="ECO:0000313" key="1">
    <source>
        <dbReference type="EMBL" id="ORY81246.1"/>
    </source>
</evidence>
<dbReference type="AlphaFoldDB" id="A0A1Y2FD59"/>
<comment type="caution">
    <text evidence="1">The sequence shown here is derived from an EMBL/GenBank/DDBJ whole genome shotgun (WGS) entry which is preliminary data.</text>
</comment>
<dbReference type="EMBL" id="MCGR01000023">
    <property type="protein sequence ID" value="ORY81246.1"/>
    <property type="molecule type" value="Genomic_DNA"/>
</dbReference>
<name>A0A1Y2FD59_9BASI</name>
<dbReference type="Proteomes" id="UP000193467">
    <property type="component" value="Unassembled WGS sequence"/>
</dbReference>
<dbReference type="OrthoDB" id="2535911at2759"/>
<protein>
    <recommendedName>
        <fullName evidence="3">Proteophosphoglycan 5</fullName>
    </recommendedName>
</protein>
<proteinExistence type="predicted"/>
<evidence type="ECO:0008006" key="3">
    <source>
        <dbReference type="Google" id="ProtNLM"/>
    </source>
</evidence>
<reference evidence="1 2" key="1">
    <citation type="submission" date="2016-07" db="EMBL/GenBank/DDBJ databases">
        <title>Pervasive Adenine N6-methylation of Active Genes in Fungi.</title>
        <authorList>
            <consortium name="DOE Joint Genome Institute"/>
            <person name="Mondo S.J."/>
            <person name="Dannebaum R.O."/>
            <person name="Kuo R.C."/>
            <person name="Labutti K."/>
            <person name="Haridas S."/>
            <person name="Kuo A."/>
            <person name="Salamov A."/>
            <person name="Ahrendt S.R."/>
            <person name="Lipzen A."/>
            <person name="Sullivan W."/>
            <person name="Andreopoulos W.B."/>
            <person name="Clum A."/>
            <person name="Lindquist E."/>
            <person name="Daum C."/>
            <person name="Ramamoorthy G.K."/>
            <person name="Gryganskyi A."/>
            <person name="Culley D."/>
            <person name="Magnuson J.K."/>
            <person name="James T.Y."/>
            <person name="O'Malley M.A."/>
            <person name="Stajich J.E."/>
            <person name="Spatafora J.W."/>
            <person name="Visel A."/>
            <person name="Grigoriev I.V."/>
        </authorList>
    </citation>
    <scope>NUCLEOTIDE SEQUENCE [LARGE SCALE GENOMIC DNA]</scope>
    <source>
        <strain evidence="1 2">62-1032</strain>
    </source>
</reference>
<accession>A0A1Y2FD59</accession>
<sequence>MINLSSHLRSSPAQDIALSEPLLAADGEASPRAHGWGSTPSPFSLSHRLWTSLLALFALLAVVTSLYASQTPTYTLPKPKRVWLRSIEDNHSGLGSVVGQQRLAAAGARALGAELIMPTDRTGHGYGAADYLNRYKHLELDVSQVCVLSARPHLAATKTSAEAFVSSVMAFCRTGELSSELRALEECTLIIDDRPWEYRRDFGSCTMDWWDSIINVPAPSSKPFTRSKTSVAIHVRWGDTQSRLGFDSATHNATLRSTPLSVANPIINSLAACRSLDVHVYMEGGNSTLFPLNHPFTLHDGVGQDPLDDLRRIAEADVRISALGGFASLIHWSAKHGLSIVPSEIGQSPPLYTANKRIQVVYQGDVLSGKVGCETLEEALRIQ</sequence>
<organism evidence="1 2">
    <name type="scientific">Leucosporidium creatinivorum</name>
    <dbReference type="NCBI Taxonomy" id="106004"/>
    <lineage>
        <taxon>Eukaryota</taxon>
        <taxon>Fungi</taxon>
        <taxon>Dikarya</taxon>
        <taxon>Basidiomycota</taxon>
        <taxon>Pucciniomycotina</taxon>
        <taxon>Microbotryomycetes</taxon>
        <taxon>Leucosporidiales</taxon>
        <taxon>Leucosporidium</taxon>
    </lineage>
</organism>
<keyword evidence="2" id="KW-1185">Reference proteome</keyword>
<dbReference type="InParanoid" id="A0A1Y2FD59"/>